<comment type="caution">
    <text evidence="1">The sequence shown here is derived from an EMBL/GenBank/DDBJ whole genome shotgun (WGS) entry which is preliminary data.</text>
</comment>
<sequence>MGLSAFQSHAVPSTSVGVTGVDLLRKASEIEPVDEVAFAAPGGDAGLVMAGFEVVVAGVEGGQRVPDGRGDGGADGDDGAFSSVMFYRSSVVVLR</sequence>
<accession>A0ABP6IYS0</accession>
<dbReference type="EMBL" id="BAAAVI010000131">
    <property type="protein sequence ID" value="GAA2914315.1"/>
    <property type="molecule type" value="Genomic_DNA"/>
</dbReference>
<organism evidence="1 2">
    <name type="scientific">Streptosporangium fragile</name>
    <dbReference type="NCBI Taxonomy" id="46186"/>
    <lineage>
        <taxon>Bacteria</taxon>
        <taxon>Bacillati</taxon>
        <taxon>Actinomycetota</taxon>
        <taxon>Actinomycetes</taxon>
        <taxon>Streptosporangiales</taxon>
        <taxon>Streptosporangiaceae</taxon>
        <taxon>Streptosporangium</taxon>
    </lineage>
</organism>
<reference evidence="2" key="1">
    <citation type="journal article" date="2019" name="Int. J. Syst. Evol. Microbiol.">
        <title>The Global Catalogue of Microorganisms (GCM) 10K type strain sequencing project: providing services to taxonomists for standard genome sequencing and annotation.</title>
        <authorList>
            <consortium name="The Broad Institute Genomics Platform"/>
            <consortium name="The Broad Institute Genome Sequencing Center for Infectious Disease"/>
            <person name="Wu L."/>
            <person name="Ma J."/>
        </authorList>
    </citation>
    <scope>NUCLEOTIDE SEQUENCE [LARGE SCALE GENOMIC DNA]</scope>
    <source>
        <strain evidence="2">JCM 6242</strain>
    </source>
</reference>
<evidence type="ECO:0000313" key="2">
    <source>
        <dbReference type="Proteomes" id="UP001500831"/>
    </source>
</evidence>
<keyword evidence="2" id="KW-1185">Reference proteome</keyword>
<dbReference type="Proteomes" id="UP001500831">
    <property type="component" value="Unassembled WGS sequence"/>
</dbReference>
<protein>
    <submittedName>
        <fullName evidence="1">Uncharacterized protein</fullName>
    </submittedName>
</protein>
<name>A0ABP6IYS0_9ACTN</name>
<gene>
    <name evidence="1" type="ORF">GCM10010517_80790</name>
</gene>
<evidence type="ECO:0000313" key="1">
    <source>
        <dbReference type="EMBL" id="GAA2914315.1"/>
    </source>
</evidence>
<proteinExistence type="predicted"/>